<accession>A0A6J7J5D7</accession>
<gene>
    <name evidence="1" type="ORF">UFOPK3720_01140</name>
</gene>
<protein>
    <submittedName>
        <fullName evidence="1">Unannotated protein</fullName>
    </submittedName>
</protein>
<proteinExistence type="predicted"/>
<dbReference type="AlphaFoldDB" id="A0A6J7J5D7"/>
<dbReference type="EMBL" id="CAFBNB010000222">
    <property type="protein sequence ID" value="CAB4938578.1"/>
    <property type="molecule type" value="Genomic_DNA"/>
</dbReference>
<reference evidence="1" key="1">
    <citation type="submission" date="2020-05" db="EMBL/GenBank/DDBJ databases">
        <authorList>
            <person name="Chiriac C."/>
            <person name="Salcher M."/>
            <person name="Ghai R."/>
            <person name="Kavagutti S V."/>
        </authorList>
    </citation>
    <scope>NUCLEOTIDE SEQUENCE</scope>
</reference>
<sequence>MTTARQGVEARGIQAEEWRQRLLGYYSNFLPSLRAEEEAERYAIAQGWTASMQERLERLVAETVLRYGFRVTIKLMELLAAEATYSSSELKGEAVSLRTGAQQIESRIMQALNVGRAKLPADDAAITSVGQMMHKGAEIEVSADRYELAARLIDDVREGLLLPILEGVKGGYAFLTESVNRAQMLDGRKNPWPVQPRYGESAPSWLIPGGTERVLIEHGDFESILEMQACNSLQDQHEREVWRQVLRTRVALGQALGSGEALGVPILQRKGAWTPRDIRASVTGVTGQQAGIEFPKSFEDFAVQVDAWLADARMSADLGKFMTQGLRAYVESGTPQQQVDRQNAFIAALTAAVNVAAPFARVKPSVVAELHPNLSADGRDVLVSTIPFTAGHPLHGAILDVFRNGKLLSPKNQQQSDSWFATAKVDDISVFTMSGEAMLPMAFDNLMTPIAEAWAQASQNKDQRYSFWSLRRARPLIECIPVGPAQLQAMLRGWFVGRLLGQVTRLEERGMGWRVQVWNPDPPYNGPQPFPFPLLSNQPVSGIDLVAAVLQSLPIAMVDVHTKGNLTPLVPYHRLIELGENYGTYLADWIEDATLPPGSPTPDSGVAGAADGAAESRRQAIRAALEASRADYESVFKEAERENNPFATPLSWELRDQILAALDSLMATTIASIGKDTSL</sequence>
<evidence type="ECO:0000313" key="1">
    <source>
        <dbReference type="EMBL" id="CAB4938578.1"/>
    </source>
</evidence>
<name>A0A6J7J5D7_9ZZZZ</name>
<organism evidence="1">
    <name type="scientific">freshwater metagenome</name>
    <dbReference type="NCBI Taxonomy" id="449393"/>
    <lineage>
        <taxon>unclassified sequences</taxon>
        <taxon>metagenomes</taxon>
        <taxon>ecological metagenomes</taxon>
    </lineage>
</organism>